<organism evidence="2">
    <name type="scientific">uncultured bacterium</name>
    <name type="common">gcode 4</name>
    <dbReference type="NCBI Taxonomy" id="1234023"/>
    <lineage>
        <taxon>Bacteria</taxon>
        <taxon>environmental samples</taxon>
    </lineage>
</organism>
<feature type="transmembrane region" description="Helical" evidence="1">
    <location>
        <begin position="40"/>
        <end position="59"/>
    </location>
</feature>
<reference evidence="2" key="1">
    <citation type="journal article" date="2012" name="Science">
        <title>Fermentation, hydrogen, and sulfur metabolism in multiple uncultivated bacterial phyla.</title>
        <authorList>
            <person name="Wrighton K.C."/>
            <person name="Thomas B.C."/>
            <person name="Sharon I."/>
            <person name="Miller C.S."/>
            <person name="Castelle C.J."/>
            <person name="VerBerkmoes N.C."/>
            <person name="Wilkins M.J."/>
            <person name="Hettich R.L."/>
            <person name="Lipton M.S."/>
            <person name="Williams K.H."/>
            <person name="Long P.E."/>
            <person name="Banfield J.F."/>
        </authorList>
    </citation>
    <scope>NUCLEOTIDE SEQUENCE [LARGE SCALE GENOMIC DNA]</scope>
</reference>
<protein>
    <submittedName>
        <fullName evidence="2">Uncharacterized protein</fullName>
    </submittedName>
</protein>
<dbReference type="EMBL" id="AMFJ01034323">
    <property type="protein sequence ID" value="EKD29644.1"/>
    <property type="molecule type" value="Genomic_DNA"/>
</dbReference>
<proteinExistence type="predicted"/>
<accession>K1YWM8</accession>
<evidence type="ECO:0000313" key="2">
    <source>
        <dbReference type="EMBL" id="EKD29644.1"/>
    </source>
</evidence>
<keyword evidence="1" id="KW-0472">Membrane</keyword>
<dbReference type="AlphaFoldDB" id="K1YWM8"/>
<name>K1YWM8_9BACT</name>
<keyword evidence="1" id="KW-1133">Transmembrane helix</keyword>
<gene>
    <name evidence="2" type="ORF">ACD_78C00323G0002</name>
</gene>
<comment type="caution">
    <text evidence="2">The sequence shown here is derived from an EMBL/GenBank/DDBJ whole genome shotgun (WGS) entry which is preliminary data.</text>
</comment>
<sequence length="82" mass="9336">MFWIGFGIYTIVLVLIFGFFIVAKIHAYKFRDYSIHIEPVTKILAFVLVALALYGYYLIYTESTPSVGPTQTVEQSSGTEIY</sequence>
<feature type="transmembrane region" description="Helical" evidence="1">
    <location>
        <begin position="6"/>
        <end position="28"/>
    </location>
</feature>
<evidence type="ECO:0000256" key="1">
    <source>
        <dbReference type="SAM" id="Phobius"/>
    </source>
</evidence>
<keyword evidence="1" id="KW-0812">Transmembrane</keyword>